<feature type="compositionally biased region" description="Polar residues" evidence="1">
    <location>
        <begin position="229"/>
        <end position="240"/>
    </location>
</feature>
<keyword evidence="3" id="KW-1185">Reference proteome</keyword>
<name>A0AAV9G716_9PEZI</name>
<proteinExistence type="predicted"/>
<reference evidence="2" key="2">
    <citation type="submission" date="2023-05" db="EMBL/GenBank/DDBJ databases">
        <authorList>
            <consortium name="Lawrence Berkeley National Laboratory"/>
            <person name="Steindorff A."/>
            <person name="Hensen N."/>
            <person name="Bonometti L."/>
            <person name="Westerberg I."/>
            <person name="Brannstrom I.O."/>
            <person name="Guillou S."/>
            <person name="Cros-Aarteil S."/>
            <person name="Calhoun S."/>
            <person name="Haridas S."/>
            <person name="Kuo A."/>
            <person name="Mondo S."/>
            <person name="Pangilinan J."/>
            <person name="Riley R."/>
            <person name="Labutti K."/>
            <person name="Andreopoulos B."/>
            <person name="Lipzen A."/>
            <person name="Chen C."/>
            <person name="Yanf M."/>
            <person name="Daum C."/>
            <person name="Ng V."/>
            <person name="Clum A."/>
            <person name="Ohm R."/>
            <person name="Martin F."/>
            <person name="Silar P."/>
            <person name="Natvig D."/>
            <person name="Lalanne C."/>
            <person name="Gautier V."/>
            <person name="Ament-Velasquez S.L."/>
            <person name="Kruys A."/>
            <person name="Hutchinson M.I."/>
            <person name="Powell A.J."/>
            <person name="Barry K."/>
            <person name="Miller A.N."/>
            <person name="Grigoriev I.V."/>
            <person name="Debuchy R."/>
            <person name="Gladieux P."/>
            <person name="Thoren M.H."/>
            <person name="Johannesson H."/>
        </authorList>
    </citation>
    <scope>NUCLEOTIDE SEQUENCE</scope>
    <source>
        <strain evidence="2">PSN243</strain>
    </source>
</reference>
<gene>
    <name evidence="2" type="ORF">QBC34DRAFT_385911</name>
</gene>
<protein>
    <submittedName>
        <fullName evidence="2">Uncharacterized protein</fullName>
    </submittedName>
</protein>
<dbReference type="Proteomes" id="UP001321760">
    <property type="component" value="Unassembled WGS sequence"/>
</dbReference>
<dbReference type="EMBL" id="MU865986">
    <property type="protein sequence ID" value="KAK4443835.1"/>
    <property type="molecule type" value="Genomic_DNA"/>
</dbReference>
<evidence type="ECO:0000313" key="2">
    <source>
        <dbReference type="EMBL" id="KAK4443835.1"/>
    </source>
</evidence>
<comment type="caution">
    <text evidence="2">The sequence shown here is derived from an EMBL/GenBank/DDBJ whole genome shotgun (WGS) entry which is preliminary data.</text>
</comment>
<dbReference type="AlphaFoldDB" id="A0AAV9G716"/>
<feature type="compositionally biased region" description="Basic residues" evidence="1">
    <location>
        <begin position="271"/>
        <end position="282"/>
    </location>
</feature>
<reference evidence="2" key="1">
    <citation type="journal article" date="2023" name="Mol. Phylogenet. Evol.">
        <title>Genome-scale phylogeny and comparative genomics of the fungal order Sordariales.</title>
        <authorList>
            <person name="Hensen N."/>
            <person name="Bonometti L."/>
            <person name="Westerberg I."/>
            <person name="Brannstrom I.O."/>
            <person name="Guillou S."/>
            <person name="Cros-Aarteil S."/>
            <person name="Calhoun S."/>
            <person name="Haridas S."/>
            <person name="Kuo A."/>
            <person name="Mondo S."/>
            <person name="Pangilinan J."/>
            <person name="Riley R."/>
            <person name="LaButti K."/>
            <person name="Andreopoulos B."/>
            <person name="Lipzen A."/>
            <person name="Chen C."/>
            <person name="Yan M."/>
            <person name="Daum C."/>
            <person name="Ng V."/>
            <person name="Clum A."/>
            <person name="Steindorff A."/>
            <person name="Ohm R.A."/>
            <person name="Martin F."/>
            <person name="Silar P."/>
            <person name="Natvig D.O."/>
            <person name="Lalanne C."/>
            <person name="Gautier V."/>
            <person name="Ament-Velasquez S.L."/>
            <person name="Kruys A."/>
            <person name="Hutchinson M.I."/>
            <person name="Powell A.J."/>
            <person name="Barry K."/>
            <person name="Miller A.N."/>
            <person name="Grigoriev I.V."/>
            <person name="Debuchy R."/>
            <person name="Gladieux P."/>
            <person name="Hiltunen Thoren M."/>
            <person name="Johannesson H."/>
        </authorList>
    </citation>
    <scope>NUCLEOTIDE SEQUENCE</scope>
    <source>
        <strain evidence="2">PSN243</strain>
    </source>
</reference>
<feature type="region of interest" description="Disordered" evidence="1">
    <location>
        <begin position="229"/>
        <end position="289"/>
    </location>
</feature>
<evidence type="ECO:0000313" key="3">
    <source>
        <dbReference type="Proteomes" id="UP001321760"/>
    </source>
</evidence>
<evidence type="ECO:0000256" key="1">
    <source>
        <dbReference type="SAM" id="MobiDB-lite"/>
    </source>
</evidence>
<organism evidence="2 3">
    <name type="scientific">Podospora aff. communis PSN243</name>
    <dbReference type="NCBI Taxonomy" id="3040156"/>
    <lineage>
        <taxon>Eukaryota</taxon>
        <taxon>Fungi</taxon>
        <taxon>Dikarya</taxon>
        <taxon>Ascomycota</taxon>
        <taxon>Pezizomycotina</taxon>
        <taxon>Sordariomycetes</taxon>
        <taxon>Sordariomycetidae</taxon>
        <taxon>Sordariales</taxon>
        <taxon>Podosporaceae</taxon>
        <taxon>Podospora</taxon>
    </lineage>
</organism>
<feature type="compositionally biased region" description="Basic residues" evidence="1">
    <location>
        <begin position="241"/>
        <end position="253"/>
    </location>
</feature>
<sequence length="412" mass="45818">MDSTAPKLLRPVLNAQVRAHFAITNKRDKMYSKAFSKLRNSAAQVAHHLLHNSARPPVHSTSVPDYQDSKVAWPARPGKPWREQIMHDIENTKVSDDLNSSLDGFHTLGEGAFYHLSDNSHVERLAAAVGLPDATNMVNFLFGGRNMINGRPSLPGNFGKLLHSVPEQQALHHLITIACCGAYQGHFGWKRLSVALVEGAWPWLRRYTKAYAKAMPQYNSPRFSRAVNHSTSIYQPSTRMSRPKSPLRQRRPQILHPHVAQHNAPPSHYHQQQHPHQQHQHQHQPQQSSYRAIPLGPIVPSWTHVPPSFSQPTLDASFPSHTIIPGPPCNHGPSASHACHVRVAHSLADVQRYTADGKGLTVALTGLDAQAQEEVETWARRMGLLSVKRAEEMCAGCAVRLGWVIGAMLVYG</sequence>
<accession>A0AAV9G716</accession>